<dbReference type="EMBL" id="JARKIF010000001">
    <property type="protein sequence ID" value="KAJ7650162.1"/>
    <property type="molecule type" value="Genomic_DNA"/>
</dbReference>
<proteinExistence type="predicted"/>
<organism evidence="1 2">
    <name type="scientific">Roridomyces roridus</name>
    <dbReference type="NCBI Taxonomy" id="1738132"/>
    <lineage>
        <taxon>Eukaryota</taxon>
        <taxon>Fungi</taxon>
        <taxon>Dikarya</taxon>
        <taxon>Basidiomycota</taxon>
        <taxon>Agaricomycotina</taxon>
        <taxon>Agaricomycetes</taxon>
        <taxon>Agaricomycetidae</taxon>
        <taxon>Agaricales</taxon>
        <taxon>Marasmiineae</taxon>
        <taxon>Mycenaceae</taxon>
        <taxon>Roridomyces</taxon>
    </lineage>
</organism>
<evidence type="ECO:0000313" key="2">
    <source>
        <dbReference type="Proteomes" id="UP001221142"/>
    </source>
</evidence>
<sequence length="270" mass="29946">MTDHTLITPRQVADRLQPATARQVIIWDNACFEWPASPPSHSSLLEDKILGVPLLLKSIPRVPRTGGLHSRSDAALMENFEAFIVSTAEPGLPIDRTIRTLMRDGKDTKAMHSMSAILAHRRECIFAVYLFLRISGLLTMTHTFKSGSLLIPEALLQTVVHASKEDYTLLCDTYTLAAFDNVLRLDRTVGNDEIGFRGSRFLESLRWLATAWKQAGQPPIDFQLLRVCACIKTIKPAILEALIALRSRATLPVSISNMDFTASLAVTPIP</sequence>
<dbReference type="Proteomes" id="UP001221142">
    <property type="component" value="Unassembled WGS sequence"/>
</dbReference>
<evidence type="ECO:0000313" key="1">
    <source>
        <dbReference type="EMBL" id="KAJ7650162.1"/>
    </source>
</evidence>
<dbReference type="AlphaFoldDB" id="A0AAD7CJ28"/>
<name>A0AAD7CJ28_9AGAR</name>
<gene>
    <name evidence="1" type="ORF">FB45DRAFT_887136</name>
</gene>
<accession>A0AAD7CJ28</accession>
<reference evidence="1" key="1">
    <citation type="submission" date="2023-03" db="EMBL/GenBank/DDBJ databases">
        <title>Massive genome expansion in bonnet fungi (Mycena s.s.) driven by repeated elements and novel gene families across ecological guilds.</title>
        <authorList>
            <consortium name="Lawrence Berkeley National Laboratory"/>
            <person name="Harder C.B."/>
            <person name="Miyauchi S."/>
            <person name="Viragh M."/>
            <person name="Kuo A."/>
            <person name="Thoen E."/>
            <person name="Andreopoulos B."/>
            <person name="Lu D."/>
            <person name="Skrede I."/>
            <person name="Drula E."/>
            <person name="Henrissat B."/>
            <person name="Morin E."/>
            <person name="Kohler A."/>
            <person name="Barry K."/>
            <person name="LaButti K."/>
            <person name="Morin E."/>
            <person name="Salamov A."/>
            <person name="Lipzen A."/>
            <person name="Mereny Z."/>
            <person name="Hegedus B."/>
            <person name="Baldrian P."/>
            <person name="Stursova M."/>
            <person name="Weitz H."/>
            <person name="Taylor A."/>
            <person name="Grigoriev I.V."/>
            <person name="Nagy L.G."/>
            <person name="Martin F."/>
            <person name="Kauserud H."/>
        </authorList>
    </citation>
    <scope>NUCLEOTIDE SEQUENCE</scope>
    <source>
        <strain evidence="1">9284</strain>
    </source>
</reference>
<keyword evidence="2" id="KW-1185">Reference proteome</keyword>
<protein>
    <submittedName>
        <fullName evidence="1">Uncharacterized protein</fullName>
    </submittedName>
</protein>
<comment type="caution">
    <text evidence="1">The sequence shown here is derived from an EMBL/GenBank/DDBJ whole genome shotgun (WGS) entry which is preliminary data.</text>
</comment>